<dbReference type="InterPro" id="IPR013087">
    <property type="entry name" value="Znf_C2H2_type"/>
</dbReference>
<accession>A0A8C5FYI2</accession>
<feature type="compositionally biased region" description="Basic and acidic residues" evidence="12">
    <location>
        <begin position="292"/>
        <end position="306"/>
    </location>
</feature>
<dbReference type="PROSITE" id="PS50157">
    <property type="entry name" value="ZINC_FINGER_C2H2_2"/>
    <property type="match status" value="2"/>
</dbReference>
<sequence length="397" mass="44438">MALLANQIMDARILSSMNGTVELSQFLRVTNQSLVSQVHSAQEDNRKNRKYPCPLCGKRFRFNSILSLHMRTHTGEKPFKCPYCDHRAAQKGNLKIHLRTHKQGILGKGRGRIREENRLLHELEERAILRDRQMRASHNHMKVHLNKLAAKGNLSAGRESSVVMSNLTQDNQSNLYSQYISHIHNRLLASERADHSDYNHMIAAKGADVKVGEMFGRMISTGPGLVTNANNSSSLLGLNQLRPPLSSATMEYLSTYAGWQLLAPGGHVEQHMFTQKDQQQCSSYLSERCVSEDDGKQSLGDPDTKTISRTGSPDSVSHQGPTEMITEAGTPGTALEQKLLDSSPASGKYQLRKPNPHLFALYKKNIFQLCCFCFPFFSPISPQPYGVTSRNIYGSWL</sequence>
<dbReference type="GO" id="GO:0000981">
    <property type="term" value="F:DNA-binding transcription factor activity, RNA polymerase II-specific"/>
    <property type="evidence" value="ECO:0007669"/>
    <property type="project" value="TreeGrafter"/>
</dbReference>
<dbReference type="InterPro" id="IPR051967">
    <property type="entry name" value="Krueppel_C2H2-ZF"/>
</dbReference>
<evidence type="ECO:0000256" key="7">
    <source>
        <dbReference type="ARBA" id="ARBA00023015"/>
    </source>
</evidence>
<reference evidence="14" key="3">
    <citation type="submission" date="2025-09" db="UniProtKB">
        <authorList>
            <consortium name="Ensembl"/>
        </authorList>
    </citation>
    <scope>IDENTIFICATION</scope>
</reference>
<keyword evidence="15" id="KW-1185">Reference proteome</keyword>
<keyword evidence="9" id="KW-0804">Transcription</keyword>
<dbReference type="FunFam" id="3.30.160.60:FF:000075">
    <property type="entry name" value="Putative zinc finger protein 536"/>
    <property type="match status" value="1"/>
</dbReference>
<feature type="domain" description="C2H2-type" evidence="13">
    <location>
        <begin position="79"/>
        <end position="101"/>
    </location>
</feature>
<evidence type="ECO:0000256" key="10">
    <source>
        <dbReference type="ARBA" id="ARBA00023242"/>
    </source>
</evidence>
<evidence type="ECO:0000259" key="13">
    <source>
        <dbReference type="PROSITE" id="PS50157"/>
    </source>
</evidence>
<keyword evidence="6" id="KW-0862">Zinc</keyword>
<dbReference type="GO" id="GO:0005634">
    <property type="term" value="C:nucleus"/>
    <property type="evidence" value="ECO:0007669"/>
    <property type="project" value="UniProtKB-SubCell"/>
</dbReference>
<evidence type="ECO:0000256" key="4">
    <source>
        <dbReference type="ARBA" id="ARBA00022737"/>
    </source>
</evidence>
<dbReference type="Proteomes" id="UP000694680">
    <property type="component" value="Chromosome 6"/>
</dbReference>
<dbReference type="InterPro" id="IPR036236">
    <property type="entry name" value="Znf_C2H2_sf"/>
</dbReference>
<reference evidence="14" key="1">
    <citation type="submission" date="2020-06" db="EMBL/GenBank/DDBJ databases">
        <authorList>
            <consortium name="Wellcome Sanger Institute Data Sharing"/>
        </authorList>
    </citation>
    <scope>NUCLEOTIDE SEQUENCE [LARGE SCALE GENOMIC DNA]</scope>
</reference>
<name>A0A8C5FYI2_GOUWI</name>
<comment type="similarity">
    <text evidence="2">Belongs to the krueppel C2H2-type zinc-finger protein family.</text>
</comment>
<evidence type="ECO:0000256" key="5">
    <source>
        <dbReference type="ARBA" id="ARBA00022771"/>
    </source>
</evidence>
<dbReference type="PANTHER" id="PTHR45925">
    <property type="entry name" value="ZINC FINGER PROTEIN"/>
    <property type="match status" value="1"/>
</dbReference>
<evidence type="ECO:0000256" key="9">
    <source>
        <dbReference type="ARBA" id="ARBA00023163"/>
    </source>
</evidence>
<comment type="subcellular location">
    <subcellularLocation>
        <location evidence="1">Nucleus</location>
    </subcellularLocation>
</comment>
<dbReference type="FunFam" id="3.30.160.60:FF:000615">
    <property type="entry name" value="Zinc finger protein 536"/>
    <property type="match status" value="1"/>
</dbReference>
<evidence type="ECO:0000256" key="1">
    <source>
        <dbReference type="ARBA" id="ARBA00004123"/>
    </source>
</evidence>
<organism evidence="14 15">
    <name type="scientific">Gouania willdenowi</name>
    <name type="common">Blunt-snouted clingfish</name>
    <name type="synonym">Lepadogaster willdenowi</name>
    <dbReference type="NCBI Taxonomy" id="441366"/>
    <lineage>
        <taxon>Eukaryota</taxon>
        <taxon>Metazoa</taxon>
        <taxon>Chordata</taxon>
        <taxon>Craniata</taxon>
        <taxon>Vertebrata</taxon>
        <taxon>Euteleostomi</taxon>
        <taxon>Actinopterygii</taxon>
        <taxon>Neopterygii</taxon>
        <taxon>Teleostei</taxon>
        <taxon>Neoteleostei</taxon>
        <taxon>Acanthomorphata</taxon>
        <taxon>Ovalentaria</taxon>
        <taxon>Blenniimorphae</taxon>
        <taxon>Blenniiformes</taxon>
        <taxon>Gobiesocoidei</taxon>
        <taxon>Gobiesocidae</taxon>
        <taxon>Gobiesocinae</taxon>
        <taxon>Gouania</taxon>
    </lineage>
</organism>
<evidence type="ECO:0000256" key="3">
    <source>
        <dbReference type="ARBA" id="ARBA00022723"/>
    </source>
</evidence>
<protein>
    <recommendedName>
        <fullName evidence="13">C2H2-type domain-containing protein</fullName>
    </recommendedName>
</protein>
<dbReference type="PROSITE" id="PS00028">
    <property type="entry name" value="ZINC_FINGER_C2H2_1"/>
    <property type="match status" value="1"/>
</dbReference>
<dbReference type="SMART" id="SM00355">
    <property type="entry name" value="ZnF_C2H2"/>
    <property type="match status" value="2"/>
</dbReference>
<dbReference type="AlphaFoldDB" id="A0A8C5FYI2"/>
<dbReference type="Ensembl" id="ENSGWIT00000001101.1">
    <property type="protein sequence ID" value="ENSGWIP00000001015.1"/>
    <property type="gene ID" value="ENSGWIG00000000620.1"/>
</dbReference>
<evidence type="ECO:0000256" key="8">
    <source>
        <dbReference type="ARBA" id="ARBA00023125"/>
    </source>
</evidence>
<keyword evidence="3" id="KW-0479">Metal-binding</keyword>
<evidence type="ECO:0000256" key="6">
    <source>
        <dbReference type="ARBA" id="ARBA00022833"/>
    </source>
</evidence>
<dbReference type="SUPFAM" id="SSF57667">
    <property type="entry name" value="beta-beta-alpha zinc fingers"/>
    <property type="match status" value="1"/>
</dbReference>
<dbReference type="Gene3D" id="3.30.160.60">
    <property type="entry name" value="Classic Zinc Finger"/>
    <property type="match status" value="2"/>
</dbReference>
<evidence type="ECO:0000313" key="15">
    <source>
        <dbReference type="Proteomes" id="UP000694680"/>
    </source>
</evidence>
<feature type="compositionally biased region" description="Polar residues" evidence="12">
    <location>
        <begin position="307"/>
        <end position="320"/>
    </location>
</feature>
<dbReference type="GO" id="GO:0008270">
    <property type="term" value="F:zinc ion binding"/>
    <property type="evidence" value="ECO:0007669"/>
    <property type="project" value="UniProtKB-KW"/>
</dbReference>
<feature type="domain" description="C2H2-type" evidence="13">
    <location>
        <begin position="51"/>
        <end position="78"/>
    </location>
</feature>
<evidence type="ECO:0000256" key="11">
    <source>
        <dbReference type="PROSITE-ProRule" id="PRU00042"/>
    </source>
</evidence>
<keyword evidence="5 11" id="KW-0863">Zinc-finger</keyword>
<reference evidence="14" key="2">
    <citation type="submission" date="2025-08" db="UniProtKB">
        <authorList>
            <consortium name="Ensembl"/>
        </authorList>
    </citation>
    <scope>IDENTIFICATION</scope>
</reference>
<keyword evidence="10" id="KW-0539">Nucleus</keyword>
<dbReference type="Pfam" id="PF00096">
    <property type="entry name" value="zf-C2H2"/>
    <property type="match status" value="1"/>
</dbReference>
<keyword evidence="7" id="KW-0805">Transcription regulation</keyword>
<dbReference type="PANTHER" id="PTHR45925:SF2">
    <property type="entry name" value="ZINC FINGER PROTEIN 536"/>
    <property type="match status" value="1"/>
</dbReference>
<keyword evidence="4" id="KW-0677">Repeat</keyword>
<evidence type="ECO:0000256" key="12">
    <source>
        <dbReference type="SAM" id="MobiDB-lite"/>
    </source>
</evidence>
<keyword evidence="8" id="KW-0238">DNA-binding</keyword>
<feature type="region of interest" description="Disordered" evidence="12">
    <location>
        <begin position="292"/>
        <end position="321"/>
    </location>
</feature>
<dbReference type="Pfam" id="PF13909">
    <property type="entry name" value="zf-H2C2_5"/>
    <property type="match status" value="1"/>
</dbReference>
<evidence type="ECO:0000256" key="2">
    <source>
        <dbReference type="ARBA" id="ARBA00006991"/>
    </source>
</evidence>
<dbReference type="GO" id="GO:0000978">
    <property type="term" value="F:RNA polymerase II cis-regulatory region sequence-specific DNA binding"/>
    <property type="evidence" value="ECO:0007669"/>
    <property type="project" value="TreeGrafter"/>
</dbReference>
<evidence type="ECO:0000313" key="14">
    <source>
        <dbReference type="Ensembl" id="ENSGWIP00000001015.1"/>
    </source>
</evidence>
<proteinExistence type="inferred from homology"/>